<evidence type="ECO:0000313" key="3">
    <source>
        <dbReference type="EMBL" id="EXJ71468.1"/>
    </source>
</evidence>
<feature type="domain" description="3'-5' exonuclease" evidence="2">
    <location>
        <begin position="6"/>
        <end position="197"/>
    </location>
</feature>
<feature type="compositionally biased region" description="Polar residues" evidence="1">
    <location>
        <begin position="372"/>
        <end position="383"/>
    </location>
</feature>
<dbReference type="InterPro" id="IPR012337">
    <property type="entry name" value="RNaseH-like_sf"/>
</dbReference>
<dbReference type="InterPro" id="IPR036397">
    <property type="entry name" value="RNaseH_sf"/>
</dbReference>
<dbReference type="GO" id="GO:0003676">
    <property type="term" value="F:nucleic acid binding"/>
    <property type="evidence" value="ECO:0007669"/>
    <property type="project" value="InterPro"/>
</dbReference>
<evidence type="ECO:0000256" key="1">
    <source>
        <dbReference type="SAM" id="MobiDB-lite"/>
    </source>
</evidence>
<keyword evidence="4" id="KW-1185">Reference proteome</keyword>
<dbReference type="PANTHER" id="PTHR43040">
    <property type="entry name" value="RIBONUCLEASE D"/>
    <property type="match status" value="1"/>
</dbReference>
<reference evidence="3 4" key="1">
    <citation type="submission" date="2013-03" db="EMBL/GenBank/DDBJ databases">
        <title>The Genome Sequence of Cladophialophora psammophila CBS 110553.</title>
        <authorList>
            <consortium name="The Broad Institute Genomics Platform"/>
            <person name="Cuomo C."/>
            <person name="de Hoog S."/>
            <person name="Gorbushina A."/>
            <person name="Walker B."/>
            <person name="Young S.K."/>
            <person name="Zeng Q."/>
            <person name="Gargeya S."/>
            <person name="Fitzgerald M."/>
            <person name="Haas B."/>
            <person name="Abouelleil A."/>
            <person name="Allen A.W."/>
            <person name="Alvarado L."/>
            <person name="Arachchi H.M."/>
            <person name="Berlin A.M."/>
            <person name="Chapman S.B."/>
            <person name="Gainer-Dewar J."/>
            <person name="Goldberg J."/>
            <person name="Griggs A."/>
            <person name="Gujja S."/>
            <person name="Hansen M."/>
            <person name="Howarth C."/>
            <person name="Imamovic A."/>
            <person name="Ireland A."/>
            <person name="Larimer J."/>
            <person name="McCowan C."/>
            <person name="Murphy C."/>
            <person name="Pearson M."/>
            <person name="Poon T.W."/>
            <person name="Priest M."/>
            <person name="Roberts A."/>
            <person name="Saif S."/>
            <person name="Shea T."/>
            <person name="Sisk P."/>
            <person name="Sykes S."/>
            <person name="Wortman J."/>
            <person name="Nusbaum C."/>
            <person name="Birren B."/>
        </authorList>
    </citation>
    <scope>NUCLEOTIDE SEQUENCE [LARGE SCALE GENOMIC DNA]</scope>
    <source>
        <strain evidence="3 4">CBS 110553</strain>
    </source>
</reference>
<sequence>MACYLIDNKDALEVFVSEIQGISNDPPSFYIDAEGSNLGRFGTMDLLQVHVLPLHETFIVDVFTLGHAAFDTIFQGNSLRMLLQSPSIPKVIFDVRNDSDAMFHHYNIALSGVVDLQMMEYFQENRSSRNLASLRHCIEHDATLSPEEIRRWSEVKASVLHPRRDNADPKNLPSQRRPLDENLIFYAAGDVEHLPLLHRAYCQRLTEEGWQAVHIETGRRLRRSMQPSYDTESKQKGKGPYRILGPRGYKHLKAKASTPQHNANKQKAKNHFKPKESSSKATGAQKPDRNVGRNDMNSIGAPLHGLLLTGGPSGTSAQAQEVSPIAIGSIVGQLTSRKKTTMTPLRHRPTAFVKDGHAQQGGRKKRNKSRQWNRSSGANPQQTHENLLDDLDWTLCDKDCGWCGRCYNGFDFDI</sequence>
<comment type="caution">
    <text evidence="3">The sequence shown here is derived from an EMBL/GenBank/DDBJ whole genome shotgun (WGS) entry which is preliminary data.</text>
</comment>
<dbReference type="GO" id="GO:0008408">
    <property type="term" value="F:3'-5' exonuclease activity"/>
    <property type="evidence" value="ECO:0007669"/>
    <property type="project" value="InterPro"/>
</dbReference>
<dbReference type="AlphaFoldDB" id="W9WU55"/>
<dbReference type="SUPFAM" id="SSF53098">
    <property type="entry name" value="Ribonuclease H-like"/>
    <property type="match status" value="1"/>
</dbReference>
<evidence type="ECO:0000259" key="2">
    <source>
        <dbReference type="Pfam" id="PF01612"/>
    </source>
</evidence>
<dbReference type="STRING" id="1182543.W9WU55"/>
<name>W9WU55_9EURO</name>
<dbReference type="PANTHER" id="PTHR43040:SF1">
    <property type="entry name" value="RIBONUCLEASE D"/>
    <property type="match status" value="1"/>
</dbReference>
<dbReference type="Gene3D" id="3.30.420.10">
    <property type="entry name" value="Ribonuclease H-like superfamily/Ribonuclease H"/>
    <property type="match status" value="1"/>
</dbReference>
<feature type="compositionally biased region" description="Basic residues" evidence="1">
    <location>
        <begin position="362"/>
        <end position="371"/>
    </location>
</feature>
<dbReference type="Pfam" id="PF01612">
    <property type="entry name" value="DNA_pol_A_exo1"/>
    <property type="match status" value="1"/>
</dbReference>
<dbReference type="Proteomes" id="UP000019471">
    <property type="component" value="Unassembled WGS sequence"/>
</dbReference>
<dbReference type="eggNOG" id="ENOG502S8YH">
    <property type="taxonomic scope" value="Eukaryota"/>
</dbReference>
<dbReference type="EMBL" id="AMGX01000007">
    <property type="protein sequence ID" value="EXJ71468.1"/>
    <property type="molecule type" value="Genomic_DNA"/>
</dbReference>
<feature type="region of interest" description="Disordered" evidence="1">
    <location>
        <begin position="337"/>
        <end position="383"/>
    </location>
</feature>
<feature type="compositionally biased region" description="Basic residues" evidence="1">
    <location>
        <begin position="337"/>
        <end position="349"/>
    </location>
</feature>
<dbReference type="OrthoDB" id="4156109at2759"/>
<proteinExistence type="predicted"/>
<organism evidence="3 4">
    <name type="scientific">Cladophialophora psammophila CBS 110553</name>
    <dbReference type="NCBI Taxonomy" id="1182543"/>
    <lineage>
        <taxon>Eukaryota</taxon>
        <taxon>Fungi</taxon>
        <taxon>Dikarya</taxon>
        <taxon>Ascomycota</taxon>
        <taxon>Pezizomycotina</taxon>
        <taxon>Eurotiomycetes</taxon>
        <taxon>Chaetothyriomycetidae</taxon>
        <taxon>Chaetothyriales</taxon>
        <taxon>Herpotrichiellaceae</taxon>
        <taxon>Cladophialophora</taxon>
    </lineage>
</organism>
<dbReference type="HOGENOM" id="CLU_055144_0_0_1"/>
<feature type="region of interest" description="Disordered" evidence="1">
    <location>
        <begin position="222"/>
        <end position="298"/>
    </location>
</feature>
<evidence type="ECO:0000313" key="4">
    <source>
        <dbReference type="Proteomes" id="UP000019471"/>
    </source>
</evidence>
<gene>
    <name evidence="3" type="ORF">A1O5_05276</name>
</gene>
<dbReference type="GO" id="GO:0006139">
    <property type="term" value="P:nucleobase-containing compound metabolic process"/>
    <property type="evidence" value="ECO:0007669"/>
    <property type="project" value="InterPro"/>
</dbReference>
<dbReference type="RefSeq" id="XP_007744067.1">
    <property type="nucleotide sequence ID" value="XM_007745877.1"/>
</dbReference>
<dbReference type="GeneID" id="19189994"/>
<accession>W9WU55</accession>
<dbReference type="InterPro" id="IPR002562">
    <property type="entry name" value="3'-5'_exonuclease_dom"/>
</dbReference>
<protein>
    <recommendedName>
        <fullName evidence="2">3'-5' exonuclease domain-containing protein</fullName>
    </recommendedName>
</protein>